<reference evidence="3" key="1">
    <citation type="submission" date="2020-11" db="EMBL/GenBank/DDBJ databases">
        <title>Azospira inquinata sp. nov.</title>
        <authorList>
            <person name="Moe W.M."/>
            <person name="Mikes M.C."/>
        </authorList>
    </citation>
    <scope>NUCLEOTIDE SEQUENCE</scope>
    <source>
        <strain evidence="3">Azo-3</strain>
    </source>
</reference>
<evidence type="ECO:0008006" key="5">
    <source>
        <dbReference type="Google" id="ProtNLM"/>
    </source>
</evidence>
<dbReference type="AlphaFoldDB" id="A0A975SQP2"/>
<proteinExistence type="predicted"/>
<evidence type="ECO:0000259" key="2">
    <source>
        <dbReference type="Pfam" id="PF11795"/>
    </source>
</evidence>
<keyword evidence="4" id="KW-1185">Reference proteome</keyword>
<feature type="domain" description="DUF3322" evidence="2">
    <location>
        <begin position="66"/>
        <end position="190"/>
    </location>
</feature>
<gene>
    <name evidence="3" type="ORF">Azoinq_06270</name>
</gene>
<name>A0A975SQP2_9RHOO</name>
<dbReference type="Pfam" id="PF09983">
    <property type="entry name" value="JetD_C"/>
    <property type="match status" value="1"/>
</dbReference>
<sequence>MSELARRALKKLLAAAENAIGREAAERTISLCFSPASFPEYLSTETHAKKAACNAALMLAERFGAIRIDWDRRAGDKTSIDRVVLADMALLAQHLDVVPRWEVITNASAEFASCRSAHPILDDVLECWRRGVQARGTRLGNTADWLDAITIVDFCRQSGELEIPVRRLSAHRLDDTKRIEKLSSLIDAVLQSDLSTPVRDQNEIFSELGLMKYPQTVLISGCIDVLIDGVPVQIPRPYLGLPPLSVTDFVLRTQPLFVLTIENLQSFHEFVATMPADASAIVLYTGGMPSPSWKRLYGLLLKSVNPATPLLHWGDIDLGGFRIAGHVAASCKKLLRKLRLHAMVAPVGNAKPSIRKELSKTEVSRITDICNHWGWTLEAKQIIEFPYAIEQEGIICTCTQYAFVLTALANLEEV</sequence>
<dbReference type="Pfam" id="PF11795">
    <property type="entry name" value="DUF3322"/>
    <property type="match status" value="1"/>
</dbReference>
<dbReference type="EMBL" id="CP064782">
    <property type="protein sequence ID" value="QWT50189.1"/>
    <property type="molecule type" value="Genomic_DNA"/>
</dbReference>
<evidence type="ECO:0000259" key="1">
    <source>
        <dbReference type="Pfam" id="PF09983"/>
    </source>
</evidence>
<protein>
    <recommendedName>
        <fullName evidence="5">Wadjet protein JetD C-terminal domain-containing protein</fullName>
    </recommendedName>
</protein>
<feature type="domain" description="Wadjet protein JetD C-terminal" evidence="1">
    <location>
        <begin position="253"/>
        <end position="327"/>
    </location>
</feature>
<dbReference type="InterPro" id="IPR024537">
    <property type="entry name" value="DUF3322"/>
</dbReference>
<dbReference type="Proteomes" id="UP000683428">
    <property type="component" value="Chromosome"/>
</dbReference>
<dbReference type="RefSeq" id="WP_216130898.1">
    <property type="nucleotide sequence ID" value="NZ_CP064782.1"/>
</dbReference>
<evidence type="ECO:0000313" key="3">
    <source>
        <dbReference type="EMBL" id="QWT50189.1"/>
    </source>
</evidence>
<dbReference type="InterPro" id="IPR024534">
    <property type="entry name" value="JetD_C"/>
</dbReference>
<accession>A0A975SQP2</accession>
<evidence type="ECO:0000313" key="4">
    <source>
        <dbReference type="Proteomes" id="UP000683428"/>
    </source>
</evidence>
<organism evidence="3 4">
    <name type="scientific">Azospira inquinata</name>
    <dbReference type="NCBI Taxonomy" id="2785627"/>
    <lineage>
        <taxon>Bacteria</taxon>
        <taxon>Pseudomonadati</taxon>
        <taxon>Pseudomonadota</taxon>
        <taxon>Betaproteobacteria</taxon>
        <taxon>Rhodocyclales</taxon>
        <taxon>Rhodocyclaceae</taxon>
        <taxon>Azospira</taxon>
    </lineage>
</organism>
<dbReference type="KEGG" id="aiq:Azoinq_06270"/>